<dbReference type="GO" id="GO:0005524">
    <property type="term" value="F:ATP binding"/>
    <property type="evidence" value="ECO:0007669"/>
    <property type="project" value="UniProtKB-KW"/>
</dbReference>
<comment type="caution">
    <text evidence="15">The sequence shown here is derived from an EMBL/GenBank/DDBJ whole genome shotgun (WGS) entry which is preliminary data.</text>
</comment>
<dbReference type="Gene3D" id="3.30.470.20">
    <property type="entry name" value="ATP-grasp fold, B domain"/>
    <property type="match status" value="2"/>
</dbReference>
<dbReference type="GO" id="GO:0005876">
    <property type="term" value="C:spindle microtubule"/>
    <property type="evidence" value="ECO:0007669"/>
    <property type="project" value="TreeGrafter"/>
</dbReference>
<evidence type="ECO:0000256" key="13">
    <source>
        <dbReference type="ARBA" id="ARBA00047950"/>
    </source>
</evidence>
<evidence type="ECO:0000313" key="15">
    <source>
        <dbReference type="EMBL" id="KAG5185596.1"/>
    </source>
</evidence>
<dbReference type="PANTHER" id="PTHR46570">
    <property type="entry name" value="TUBULIN--TYROSINE LIGASE"/>
    <property type="match status" value="1"/>
</dbReference>
<dbReference type="Proteomes" id="UP000664859">
    <property type="component" value="Unassembled WGS sequence"/>
</dbReference>
<dbReference type="SUPFAM" id="SSF56059">
    <property type="entry name" value="Glutathione synthetase ATP-binding domain-like"/>
    <property type="match status" value="1"/>
</dbReference>
<evidence type="ECO:0000256" key="3">
    <source>
        <dbReference type="ARBA" id="ARBA00006820"/>
    </source>
</evidence>
<dbReference type="GO" id="GO:0004835">
    <property type="term" value="F:tubulin-tyrosine ligase activity"/>
    <property type="evidence" value="ECO:0007669"/>
    <property type="project" value="UniProtKB-EC"/>
</dbReference>
<dbReference type="GO" id="GO:0000226">
    <property type="term" value="P:microtubule cytoskeleton organization"/>
    <property type="evidence" value="ECO:0007669"/>
    <property type="project" value="TreeGrafter"/>
</dbReference>
<comment type="subunit">
    <text evidence="4">Monomer.</text>
</comment>
<comment type="catalytic activity">
    <reaction evidence="13">
        <text>C-terminal L-alpha-aminoacyl-L-glutamyl-L-glutamyl-[tubulin] + L-tyrosine + ATP = C-terminal L-alpha-aminoacyl-L-glutamyl-L-glutamyl-L-tyrosyl-[tubulin] + ADP + phosphate + H(+)</text>
        <dbReference type="Rhea" id="RHEA:17605"/>
        <dbReference type="Rhea" id="RHEA-COMP:16434"/>
        <dbReference type="Rhea" id="RHEA-COMP:16435"/>
        <dbReference type="ChEBI" id="CHEBI:15378"/>
        <dbReference type="ChEBI" id="CHEBI:30616"/>
        <dbReference type="ChEBI" id="CHEBI:43474"/>
        <dbReference type="ChEBI" id="CHEBI:58315"/>
        <dbReference type="ChEBI" id="CHEBI:149554"/>
        <dbReference type="ChEBI" id="CHEBI:149555"/>
        <dbReference type="ChEBI" id="CHEBI:456216"/>
        <dbReference type="EC" id="6.3.2.25"/>
    </reaction>
</comment>
<evidence type="ECO:0000256" key="2">
    <source>
        <dbReference type="ARBA" id="ARBA00001958"/>
    </source>
</evidence>
<comment type="cofactor">
    <cofactor evidence="2">
        <name>K(+)</name>
        <dbReference type="ChEBI" id="CHEBI:29103"/>
    </cofactor>
</comment>
<keyword evidence="7" id="KW-0067">ATP-binding</keyword>
<sequence length="576" mass="58666">MAALEERLRRLRYRVTGAGAVSRIRPVLDTDSVCREGCTVEWQEASSPDERLDFVYETTVTKDWQAAHRGAVVLNRLCGSVVLEDKASFALLSRRMAAPALESHLVEGSSGVEAWAKARWGPLFNSSSSGDEGGSGAEGNDSSSSGAAACHRCGSREPVGDSSTDGAAACAAGSLSSGAAAARARCRGAPPREPDWWCVKAARGNGGGDVWVLHAGNAQRLVAQLSRCGGGGGGAYVLQRYVARPLLLPRCGGAKSHFRCFGVLRGDLSAWLHAGACVLRARAPYALSDAGNPSIHLTNLAFSKRPGGAAAAAAAVAPGADGAAPPDGSSSAAAQRFRPQTACDLPREHPALWPRMLAAWGAAAAAAAPLMRHQASAAHFALFGLDFLADAGGELSGLEFLADAGGSLFGLDFLADAAGGVWLLEANRVPGLASTRENWAEDEAFYGALTRDLLDLAVLPHVACGALPHVACGGAGGGEGEGEGEGEGGGGKEGEGEDGRGQRHGFVRAAPVYEGVVYDAAQVWRNVFNLAAFARRCRAEDAAAAAAAGAATAAAAAAAVGEGSAGADIAHAALQQ</sequence>
<dbReference type="AlphaFoldDB" id="A0A835Z2B8"/>
<feature type="region of interest" description="Disordered" evidence="14">
    <location>
        <begin position="477"/>
        <end position="502"/>
    </location>
</feature>
<keyword evidence="5" id="KW-0436">Ligase</keyword>
<evidence type="ECO:0000256" key="9">
    <source>
        <dbReference type="ARBA" id="ARBA00022958"/>
    </source>
</evidence>
<evidence type="ECO:0000256" key="6">
    <source>
        <dbReference type="ARBA" id="ARBA00022741"/>
    </source>
</evidence>
<evidence type="ECO:0000256" key="8">
    <source>
        <dbReference type="ARBA" id="ARBA00022842"/>
    </source>
</evidence>
<organism evidence="15 16">
    <name type="scientific">Tribonema minus</name>
    <dbReference type="NCBI Taxonomy" id="303371"/>
    <lineage>
        <taxon>Eukaryota</taxon>
        <taxon>Sar</taxon>
        <taxon>Stramenopiles</taxon>
        <taxon>Ochrophyta</taxon>
        <taxon>PX clade</taxon>
        <taxon>Xanthophyceae</taxon>
        <taxon>Tribonematales</taxon>
        <taxon>Tribonemataceae</taxon>
        <taxon>Tribonema</taxon>
    </lineage>
</organism>
<dbReference type="InterPro" id="IPR004344">
    <property type="entry name" value="TTL/TTLL_fam"/>
</dbReference>
<evidence type="ECO:0000256" key="10">
    <source>
        <dbReference type="ARBA" id="ARBA00037791"/>
    </source>
</evidence>
<evidence type="ECO:0000256" key="12">
    <source>
        <dbReference type="ARBA" id="ARBA00041021"/>
    </source>
</evidence>
<proteinExistence type="inferred from homology"/>
<keyword evidence="16" id="KW-1185">Reference proteome</keyword>
<comment type="function">
    <text evidence="10">Catalyzes the post-translational addition of a tyrosine to the C-terminal end of detyrosinated alpha-tubulin.</text>
</comment>
<dbReference type="OrthoDB" id="190132at2759"/>
<keyword evidence="8" id="KW-0460">Magnesium</keyword>
<dbReference type="Pfam" id="PF03133">
    <property type="entry name" value="TTL"/>
    <property type="match status" value="1"/>
</dbReference>
<name>A0A835Z2B8_9STRA</name>
<gene>
    <name evidence="15" type="ORF">JKP88DRAFT_354120</name>
</gene>
<dbReference type="InterPro" id="IPR052492">
    <property type="entry name" value="Tubulin-tyrosine_ligase"/>
</dbReference>
<feature type="compositionally biased region" description="Basic and acidic residues" evidence="14">
    <location>
        <begin position="490"/>
        <end position="501"/>
    </location>
</feature>
<comment type="similarity">
    <text evidence="3">Belongs to the tubulin--tyrosine ligase family.</text>
</comment>
<keyword evidence="6" id="KW-0547">Nucleotide-binding</keyword>
<evidence type="ECO:0000256" key="7">
    <source>
        <dbReference type="ARBA" id="ARBA00022840"/>
    </source>
</evidence>
<evidence type="ECO:0000256" key="14">
    <source>
        <dbReference type="SAM" id="MobiDB-lite"/>
    </source>
</evidence>
<dbReference type="EMBL" id="JAFCMP010000125">
    <property type="protein sequence ID" value="KAG5185596.1"/>
    <property type="molecule type" value="Genomic_DNA"/>
</dbReference>
<protein>
    <recommendedName>
        <fullName evidence="12">Tubulin--tyrosine ligase</fullName>
        <ecNumber evidence="11">6.3.2.25</ecNumber>
    </recommendedName>
</protein>
<keyword evidence="9" id="KW-0630">Potassium</keyword>
<evidence type="ECO:0000256" key="4">
    <source>
        <dbReference type="ARBA" id="ARBA00011245"/>
    </source>
</evidence>
<dbReference type="EC" id="6.3.2.25" evidence="11"/>
<evidence type="ECO:0000256" key="11">
    <source>
        <dbReference type="ARBA" id="ARBA00038960"/>
    </source>
</evidence>
<comment type="cofactor">
    <cofactor evidence="1">
        <name>Mg(2+)</name>
        <dbReference type="ChEBI" id="CHEBI:18420"/>
    </cofactor>
</comment>
<evidence type="ECO:0000313" key="16">
    <source>
        <dbReference type="Proteomes" id="UP000664859"/>
    </source>
</evidence>
<dbReference type="PANTHER" id="PTHR46570:SF1">
    <property type="entry name" value="TUBULIN--TYROSINE LIGASE"/>
    <property type="match status" value="1"/>
</dbReference>
<accession>A0A835Z2B8</accession>
<evidence type="ECO:0000256" key="1">
    <source>
        <dbReference type="ARBA" id="ARBA00001946"/>
    </source>
</evidence>
<evidence type="ECO:0000256" key="5">
    <source>
        <dbReference type="ARBA" id="ARBA00022598"/>
    </source>
</evidence>
<reference evidence="15" key="1">
    <citation type="submission" date="2021-02" db="EMBL/GenBank/DDBJ databases">
        <title>First Annotated Genome of the Yellow-green Alga Tribonema minus.</title>
        <authorList>
            <person name="Mahan K.M."/>
        </authorList>
    </citation>
    <scope>NUCLEOTIDE SEQUENCE</scope>
    <source>
        <strain evidence="15">UTEX B ZZ1240</strain>
    </source>
</reference>